<dbReference type="OrthoDB" id="5740883at2"/>
<organism evidence="5 6">
    <name type="scientific">Pseudomonas anguilliseptica</name>
    <dbReference type="NCBI Taxonomy" id="53406"/>
    <lineage>
        <taxon>Bacteria</taxon>
        <taxon>Pseudomonadati</taxon>
        <taxon>Pseudomonadota</taxon>
        <taxon>Gammaproteobacteria</taxon>
        <taxon>Pseudomonadales</taxon>
        <taxon>Pseudomonadaceae</taxon>
        <taxon>Pseudomonas</taxon>
    </lineage>
</organism>
<dbReference type="STRING" id="53406.SAMN05421553_1286"/>
<sequence length="346" mass="38442">MDNPVPVSSSVSVAYLQGLLDYLARQGVDSAELLERVELSPQLLAQRDQRIAASTYLELLGHGVRLTGDEQLGLHLGEAVRPGYYGVLGYLIMSCATLADALHRQARYAALVGNLGQVDLADEPPRPGLEPQVAHSWQPLLPQQKRQLSEETLAGWVTFGHWISGLDIPPTEVRFQHAAPADTSEYQRIFRCPVLFDQADNALVFPNRLLATPLGQADAQVRLTLDAYADRLLGEIQQGHSVLDRARLELSRQLPEVGADLQQIAARLALSPRTLQRRLREAGLSFNQLVDETRQQLVLHYLRDPALELAEIAFLVGFSEPGSLARAFRRWTGQSPGDYRRSLKEH</sequence>
<dbReference type="Proteomes" id="UP000242849">
    <property type="component" value="Unassembled WGS sequence"/>
</dbReference>
<dbReference type="PANTHER" id="PTHR47894">
    <property type="entry name" value="HTH-TYPE TRANSCRIPTIONAL REGULATOR GADX"/>
    <property type="match status" value="1"/>
</dbReference>
<name>A0A1H4UL76_PSEAG</name>
<dbReference type="InterPro" id="IPR009057">
    <property type="entry name" value="Homeodomain-like_sf"/>
</dbReference>
<dbReference type="PROSITE" id="PS01124">
    <property type="entry name" value="HTH_ARAC_FAMILY_2"/>
    <property type="match status" value="1"/>
</dbReference>
<keyword evidence="1" id="KW-0805">Transcription regulation</keyword>
<evidence type="ECO:0000313" key="5">
    <source>
        <dbReference type="EMBL" id="SEC69423.1"/>
    </source>
</evidence>
<evidence type="ECO:0000256" key="2">
    <source>
        <dbReference type="ARBA" id="ARBA00023125"/>
    </source>
</evidence>
<dbReference type="GO" id="GO:0000976">
    <property type="term" value="F:transcription cis-regulatory region binding"/>
    <property type="evidence" value="ECO:0007669"/>
    <property type="project" value="TreeGrafter"/>
</dbReference>
<evidence type="ECO:0000256" key="1">
    <source>
        <dbReference type="ARBA" id="ARBA00023015"/>
    </source>
</evidence>
<evidence type="ECO:0000313" key="6">
    <source>
        <dbReference type="Proteomes" id="UP000242849"/>
    </source>
</evidence>
<dbReference type="PANTHER" id="PTHR47894:SF1">
    <property type="entry name" value="HTH-TYPE TRANSCRIPTIONAL REGULATOR VQSM"/>
    <property type="match status" value="1"/>
</dbReference>
<evidence type="ECO:0000256" key="3">
    <source>
        <dbReference type="ARBA" id="ARBA00023163"/>
    </source>
</evidence>
<keyword evidence="6" id="KW-1185">Reference proteome</keyword>
<dbReference type="SMART" id="SM00342">
    <property type="entry name" value="HTH_ARAC"/>
    <property type="match status" value="1"/>
</dbReference>
<reference evidence="6" key="1">
    <citation type="submission" date="2016-10" db="EMBL/GenBank/DDBJ databases">
        <authorList>
            <person name="Varghese N."/>
            <person name="Submissions S."/>
        </authorList>
    </citation>
    <scope>NUCLEOTIDE SEQUENCE [LARGE SCALE GENOMIC DNA]</scope>
    <source>
        <strain evidence="6">DSM 12111</strain>
    </source>
</reference>
<dbReference type="Pfam" id="PF12833">
    <property type="entry name" value="HTH_18"/>
    <property type="match status" value="1"/>
</dbReference>
<evidence type="ECO:0000259" key="4">
    <source>
        <dbReference type="PROSITE" id="PS01124"/>
    </source>
</evidence>
<dbReference type="InterPro" id="IPR032687">
    <property type="entry name" value="AraC-type_N"/>
</dbReference>
<proteinExistence type="predicted"/>
<accession>A0A1H4UL76</accession>
<dbReference type="Pfam" id="PF12625">
    <property type="entry name" value="Arabinose_bd"/>
    <property type="match status" value="1"/>
</dbReference>
<dbReference type="EMBL" id="FNSC01000001">
    <property type="protein sequence ID" value="SEC69423.1"/>
    <property type="molecule type" value="Genomic_DNA"/>
</dbReference>
<feature type="domain" description="HTH araC/xylS-type" evidence="4">
    <location>
        <begin position="244"/>
        <end position="342"/>
    </location>
</feature>
<gene>
    <name evidence="5" type="ORF">SAMN05421553_1286</name>
</gene>
<keyword evidence="3" id="KW-0804">Transcription</keyword>
<protein>
    <submittedName>
        <fullName evidence="5">AraC-type DNA-binding protein</fullName>
    </submittedName>
</protein>
<keyword evidence="2 5" id="KW-0238">DNA-binding</keyword>
<dbReference type="RefSeq" id="WP_090378097.1">
    <property type="nucleotide sequence ID" value="NZ_CP156749.1"/>
</dbReference>
<dbReference type="GO" id="GO:0003700">
    <property type="term" value="F:DNA-binding transcription factor activity"/>
    <property type="evidence" value="ECO:0007669"/>
    <property type="project" value="InterPro"/>
</dbReference>
<dbReference type="Gene3D" id="1.10.10.60">
    <property type="entry name" value="Homeodomain-like"/>
    <property type="match status" value="1"/>
</dbReference>
<dbReference type="AlphaFoldDB" id="A0A1H4UL76"/>
<dbReference type="InterPro" id="IPR018060">
    <property type="entry name" value="HTH_AraC"/>
</dbReference>
<dbReference type="SUPFAM" id="SSF46689">
    <property type="entry name" value="Homeodomain-like"/>
    <property type="match status" value="1"/>
</dbReference>
<dbReference type="GO" id="GO:0005829">
    <property type="term" value="C:cytosol"/>
    <property type="evidence" value="ECO:0007669"/>
    <property type="project" value="TreeGrafter"/>
</dbReference>